<sequence length="124" mass="14064">ITGYASVDTAIEAVKQEHVVSYGTKPINMDSLLPIIKQITERKHAEEKLQFLSSITQQVSDAIIVTDQDFKIKYVNKVTIDVNNLTKLEHPGSLIGERGREVADIIKNKKTHIWYCMARGLHYI</sequence>
<name>A0A0F9HJZ4_9ZZZZ</name>
<dbReference type="AlphaFoldDB" id="A0A0F9HJZ4"/>
<feature type="non-terminal residue" evidence="2">
    <location>
        <position position="1"/>
    </location>
</feature>
<dbReference type="PROSITE" id="PS50110">
    <property type="entry name" value="RESPONSE_REGULATORY"/>
    <property type="match status" value="1"/>
</dbReference>
<dbReference type="InterPro" id="IPR001789">
    <property type="entry name" value="Sig_transdc_resp-reg_receiver"/>
</dbReference>
<feature type="domain" description="Response regulatory" evidence="1">
    <location>
        <begin position="1"/>
        <end position="40"/>
    </location>
</feature>
<protein>
    <recommendedName>
        <fullName evidence="1">Response regulatory domain-containing protein</fullName>
    </recommendedName>
</protein>
<organism evidence="2">
    <name type="scientific">marine sediment metagenome</name>
    <dbReference type="NCBI Taxonomy" id="412755"/>
    <lineage>
        <taxon>unclassified sequences</taxon>
        <taxon>metagenomes</taxon>
        <taxon>ecological metagenomes</taxon>
    </lineage>
</organism>
<dbReference type="Gene3D" id="3.30.450.20">
    <property type="entry name" value="PAS domain"/>
    <property type="match status" value="1"/>
</dbReference>
<proteinExistence type="predicted"/>
<dbReference type="GO" id="GO:0000160">
    <property type="term" value="P:phosphorelay signal transduction system"/>
    <property type="evidence" value="ECO:0007669"/>
    <property type="project" value="InterPro"/>
</dbReference>
<evidence type="ECO:0000259" key="1">
    <source>
        <dbReference type="PROSITE" id="PS50110"/>
    </source>
</evidence>
<dbReference type="SUPFAM" id="SSF55785">
    <property type="entry name" value="PYP-like sensor domain (PAS domain)"/>
    <property type="match status" value="1"/>
</dbReference>
<comment type="caution">
    <text evidence="2">The sequence shown here is derived from an EMBL/GenBank/DDBJ whole genome shotgun (WGS) entry which is preliminary data.</text>
</comment>
<accession>A0A0F9HJZ4</accession>
<reference evidence="2" key="1">
    <citation type="journal article" date="2015" name="Nature">
        <title>Complex archaea that bridge the gap between prokaryotes and eukaryotes.</title>
        <authorList>
            <person name="Spang A."/>
            <person name="Saw J.H."/>
            <person name="Jorgensen S.L."/>
            <person name="Zaremba-Niedzwiedzka K."/>
            <person name="Martijn J."/>
            <person name="Lind A.E."/>
            <person name="van Eijk R."/>
            <person name="Schleper C."/>
            <person name="Guy L."/>
            <person name="Ettema T.J."/>
        </authorList>
    </citation>
    <scope>NUCLEOTIDE SEQUENCE</scope>
</reference>
<evidence type="ECO:0000313" key="2">
    <source>
        <dbReference type="EMBL" id="KKL75462.1"/>
    </source>
</evidence>
<gene>
    <name evidence="2" type="ORF">LCGC14_2054610</name>
</gene>
<dbReference type="EMBL" id="LAZR01024345">
    <property type="protein sequence ID" value="KKL75462.1"/>
    <property type="molecule type" value="Genomic_DNA"/>
</dbReference>
<dbReference type="InterPro" id="IPR035965">
    <property type="entry name" value="PAS-like_dom_sf"/>
</dbReference>